<organism evidence="1 2">
    <name type="scientific">Actinacidiphila acididurans</name>
    <dbReference type="NCBI Taxonomy" id="2784346"/>
    <lineage>
        <taxon>Bacteria</taxon>
        <taxon>Bacillati</taxon>
        <taxon>Actinomycetota</taxon>
        <taxon>Actinomycetes</taxon>
        <taxon>Kitasatosporales</taxon>
        <taxon>Streptomycetaceae</taxon>
        <taxon>Actinacidiphila</taxon>
    </lineage>
</organism>
<dbReference type="Pfam" id="PF00702">
    <property type="entry name" value="Hydrolase"/>
    <property type="match status" value="1"/>
</dbReference>
<dbReference type="InterPro" id="IPR023214">
    <property type="entry name" value="HAD_sf"/>
</dbReference>
<proteinExistence type="predicted"/>
<dbReference type="PANTHER" id="PTHR47829">
    <property type="entry name" value="HYDROLASE, PUTATIVE (AFU_ORTHOLOGUE AFUA_1G12880)-RELATED"/>
    <property type="match status" value="1"/>
</dbReference>
<dbReference type="GO" id="GO:0016787">
    <property type="term" value="F:hydrolase activity"/>
    <property type="evidence" value="ECO:0007669"/>
    <property type="project" value="UniProtKB-KW"/>
</dbReference>
<dbReference type="Proteomes" id="UP000749040">
    <property type="component" value="Unassembled WGS sequence"/>
</dbReference>
<dbReference type="EMBL" id="JADKYB010000015">
    <property type="protein sequence ID" value="MBM9508048.1"/>
    <property type="molecule type" value="Genomic_DNA"/>
</dbReference>
<dbReference type="SUPFAM" id="SSF56784">
    <property type="entry name" value="HAD-like"/>
    <property type="match status" value="1"/>
</dbReference>
<dbReference type="NCBIfam" id="TIGR01509">
    <property type="entry name" value="HAD-SF-IA-v3"/>
    <property type="match status" value="1"/>
</dbReference>
<dbReference type="InterPro" id="IPR006439">
    <property type="entry name" value="HAD-SF_hydro_IA"/>
</dbReference>
<keyword evidence="1" id="KW-0378">Hydrolase</keyword>
<dbReference type="PRINTS" id="PR00413">
    <property type="entry name" value="HADHALOGNASE"/>
</dbReference>
<sequence length="234" mass="24878">MPGPIESGGAPGPSGLAGSVHVQQGVVFSDLAYRGFILDFGGVLTTRMRRNGEAFERSEGLACCAYFAALGHPDGVRVYADLEVGRATQEDWNRVIGGILGIDPTDLMRRALANLRPEAAIVAAAQRAREAGIKVAMLSNSFGLTPYNPYKELGLYDGFDAVILSEREGVRKPSPLIYERTLEALGLAGPECVFVDDHAENLPPAAALGIKTIHHTDADVTAEQLDALLGEYAA</sequence>
<accession>A0ABS2TXH7</accession>
<gene>
    <name evidence="1" type="ORF">ITX44_26550</name>
</gene>
<protein>
    <submittedName>
        <fullName evidence="1">HAD-IA family hydrolase</fullName>
    </submittedName>
</protein>
<evidence type="ECO:0000313" key="1">
    <source>
        <dbReference type="EMBL" id="MBM9508048.1"/>
    </source>
</evidence>
<reference evidence="1 2" key="1">
    <citation type="submission" date="2021-01" db="EMBL/GenBank/DDBJ databases">
        <title>Streptomyces acididurans sp. nov., isolated from a peat swamp forest soil.</title>
        <authorList>
            <person name="Chantavorakit T."/>
            <person name="Duangmal K."/>
        </authorList>
    </citation>
    <scope>NUCLEOTIDE SEQUENCE [LARGE SCALE GENOMIC DNA]</scope>
    <source>
        <strain evidence="1 2">KK5PA1</strain>
    </source>
</reference>
<dbReference type="PANTHER" id="PTHR47829:SF1">
    <property type="entry name" value="HAD FAMILY PHOSPHATASE"/>
    <property type="match status" value="1"/>
</dbReference>
<dbReference type="InterPro" id="IPR036412">
    <property type="entry name" value="HAD-like_sf"/>
</dbReference>
<dbReference type="InterPro" id="IPR052898">
    <property type="entry name" value="ACAD10-like"/>
</dbReference>
<evidence type="ECO:0000313" key="2">
    <source>
        <dbReference type="Proteomes" id="UP000749040"/>
    </source>
</evidence>
<dbReference type="Gene3D" id="3.40.50.1000">
    <property type="entry name" value="HAD superfamily/HAD-like"/>
    <property type="match status" value="1"/>
</dbReference>
<keyword evidence="2" id="KW-1185">Reference proteome</keyword>
<comment type="caution">
    <text evidence="1">The sequence shown here is derived from an EMBL/GenBank/DDBJ whole genome shotgun (WGS) entry which is preliminary data.</text>
</comment>
<name>A0ABS2TXH7_9ACTN</name>